<dbReference type="Proteomes" id="UP000326396">
    <property type="component" value="Linkage Group LG11"/>
</dbReference>
<reference evidence="1 2" key="1">
    <citation type="submission" date="2019-05" db="EMBL/GenBank/DDBJ databases">
        <title>Mikania micrantha, genome provides insights into the molecular mechanism of rapid growth.</title>
        <authorList>
            <person name="Liu B."/>
        </authorList>
    </citation>
    <scope>NUCLEOTIDE SEQUENCE [LARGE SCALE GENOMIC DNA]</scope>
    <source>
        <strain evidence="1">NLD-2019</strain>
        <tissue evidence="1">Leaf</tissue>
    </source>
</reference>
<name>A0A5N6PQP8_9ASTR</name>
<dbReference type="AlphaFoldDB" id="A0A5N6PQP8"/>
<proteinExistence type="predicted"/>
<protein>
    <submittedName>
        <fullName evidence="1">Uncharacterized protein</fullName>
    </submittedName>
</protein>
<accession>A0A5N6PQP8</accession>
<keyword evidence="2" id="KW-1185">Reference proteome</keyword>
<organism evidence="1 2">
    <name type="scientific">Mikania micrantha</name>
    <name type="common">bitter vine</name>
    <dbReference type="NCBI Taxonomy" id="192012"/>
    <lineage>
        <taxon>Eukaryota</taxon>
        <taxon>Viridiplantae</taxon>
        <taxon>Streptophyta</taxon>
        <taxon>Embryophyta</taxon>
        <taxon>Tracheophyta</taxon>
        <taxon>Spermatophyta</taxon>
        <taxon>Magnoliopsida</taxon>
        <taxon>eudicotyledons</taxon>
        <taxon>Gunneridae</taxon>
        <taxon>Pentapetalae</taxon>
        <taxon>asterids</taxon>
        <taxon>campanulids</taxon>
        <taxon>Asterales</taxon>
        <taxon>Asteraceae</taxon>
        <taxon>Asteroideae</taxon>
        <taxon>Heliantheae alliance</taxon>
        <taxon>Eupatorieae</taxon>
        <taxon>Mikania</taxon>
    </lineage>
</organism>
<dbReference type="EMBL" id="SZYD01000003">
    <property type="protein sequence ID" value="KAD6796228.1"/>
    <property type="molecule type" value="Genomic_DNA"/>
</dbReference>
<sequence length="92" mass="10141">MDPSPYARILWRKASRHWSLKKVLGAIKSLEQPSTSSLSSSEAVLVGIYSSKVLTSRTASFHNCEHHIDRDCSISPTIESRMAIPIGGWNSA</sequence>
<evidence type="ECO:0000313" key="2">
    <source>
        <dbReference type="Proteomes" id="UP000326396"/>
    </source>
</evidence>
<gene>
    <name evidence="1" type="ORF">E3N88_07124</name>
</gene>
<evidence type="ECO:0000313" key="1">
    <source>
        <dbReference type="EMBL" id="KAD6796228.1"/>
    </source>
</evidence>
<comment type="caution">
    <text evidence="1">The sequence shown here is derived from an EMBL/GenBank/DDBJ whole genome shotgun (WGS) entry which is preliminary data.</text>
</comment>